<reference evidence="2 3" key="1">
    <citation type="journal article" date="2020" name="ISME J.">
        <title>Comparative genomics reveals insights into cyanobacterial evolution and habitat adaptation.</title>
        <authorList>
            <person name="Chen M.Y."/>
            <person name="Teng W.K."/>
            <person name="Zhao L."/>
            <person name="Hu C.X."/>
            <person name="Zhou Y.K."/>
            <person name="Han B.P."/>
            <person name="Song L.R."/>
            <person name="Shu W.S."/>
        </authorList>
    </citation>
    <scope>NUCLEOTIDE SEQUENCE [LARGE SCALE GENOMIC DNA]</scope>
    <source>
        <strain evidence="2 3">FACHB-838</strain>
    </source>
</reference>
<protein>
    <recommendedName>
        <fullName evidence="4">PEP-CTERM sorting domain-containing protein</fullName>
    </recommendedName>
</protein>
<evidence type="ECO:0008006" key="4">
    <source>
        <dbReference type="Google" id="ProtNLM"/>
    </source>
</evidence>
<dbReference type="Proteomes" id="UP000623440">
    <property type="component" value="Unassembled WGS sequence"/>
</dbReference>
<sequence>MNFDKKLAATITGTVCFLTAMMAPVSAAIFNFSYSGTSVLNLTDIVTASGTLTTNPYDSATNSYEIIDISGTRNGSPIEFLLPPDSFPDNDNLLFADDSSVLSDFGFSYTTGGRSYNVAKTYDYVETGSQGIYISSSINIPVDAGYPLSSFSITSIPEPSLMLGILSVTVLVTINRINGRFAFKKLNHSNRGVAD</sequence>
<name>A0ABR8DU67_9NOSO</name>
<accession>A0ABR8DU67</accession>
<feature type="signal peptide" evidence="1">
    <location>
        <begin position="1"/>
        <end position="27"/>
    </location>
</feature>
<comment type="caution">
    <text evidence="2">The sequence shown here is derived from an EMBL/GenBank/DDBJ whole genome shotgun (WGS) entry which is preliminary data.</text>
</comment>
<dbReference type="EMBL" id="JACJSI010000074">
    <property type="protein sequence ID" value="MBD2532926.1"/>
    <property type="molecule type" value="Genomic_DNA"/>
</dbReference>
<evidence type="ECO:0000256" key="1">
    <source>
        <dbReference type="SAM" id="SignalP"/>
    </source>
</evidence>
<gene>
    <name evidence="2" type="ORF">H6G97_26420</name>
</gene>
<feature type="chain" id="PRO_5046501034" description="PEP-CTERM sorting domain-containing protein" evidence="1">
    <location>
        <begin position="28"/>
        <end position="195"/>
    </location>
</feature>
<keyword evidence="3" id="KW-1185">Reference proteome</keyword>
<keyword evidence="1" id="KW-0732">Signal</keyword>
<proteinExistence type="predicted"/>
<evidence type="ECO:0000313" key="2">
    <source>
        <dbReference type="EMBL" id="MBD2532926.1"/>
    </source>
</evidence>
<organism evidence="2 3">
    <name type="scientific">Nostoc flagelliforme FACHB-838</name>
    <dbReference type="NCBI Taxonomy" id="2692904"/>
    <lineage>
        <taxon>Bacteria</taxon>
        <taxon>Bacillati</taxon>
        <taxon>Cyanobacteriota</taxon>
        <taxon>Cyanophyceae</taxon>
        <taxon>Nostocales</taxon>
        <taxon>Nostocaceae</taxon>
        <taxon>Nostoc</taxon>
    </lineage>
</organism>
<evidence type="ECO:0000313" key="3">
    <source>
        <dbReference type="Proteomes" id="UP000623440"/>
    </source>
</evidence>
<dbReference type="RefSeq" id="WP_190943526.1">
    <property type="nucleotide sequence ID" value="NZ_JACJSI010000074.1"/>
</dbReference>